<dbReference type="Pfam" id="PF02769">
    <property type="entry name" value="AIRS_C"/>
    <property type="match status" value="1"/>
</dbReference>
<dbReference type="InterPro" id="IPR036921">
    <property type="entry name" value="PurM-like_N_sf"/>
</dbReference>
<evidence type="ECO:0000259" key="2">
    <source>
        <dbReference type="Pfam" id="PF02769"/>
    </source>
</evidence>
<dbReference type="GO" id="GO:0009030">
    <property type="term" value="F:thiamine-phosphate kinase activity"/>
    <property type="evidence" value="ECO:0007669"/>
    <property type="project" value="InterPro"/>
</dbReference>
<gene>
    <name evidence="3" type="ORF">S01H4_16459</name>
</gene>
<sequence length="382" mass="41444">MSDLEGLTRRLLIQNKTDEEILKRLVQEYTDFKDIDKELAYTFANAILTECKRSDISEVSEPFIKDLLGINKANVTVGKQGVGCRGVGDFFVHKLIAGLSETKKQPFLSPTSLDDAGAVKLSNASILNGTNDVIIVSKMEGIHSRLSDFPFVCGFHVTRACLRDLYVKGAEPISIMIDVHLADDADVGKLFDFMAGVSTVAELSEVPITAGSTLRIGGDMVIGNRLVGGISAVGVAQNKLLARRNIKVGDKILMTEGAGGGTITTTAIYSGNHNVVNETMNIKFLEACNILLKKEYLKDIRAMCDVTNGGLRGDLYEINYEAKTGVTIYEDRVRELVNPVVLELLEKVGVDYLGVSLDALLIYCSESVSGQIISDLASINIK</sequence>
<evidence type="ECO:0008006" key="4">
    <source>
        <dbReference type="Google" id="ProtNLM"/>
    </source>
</evidence>
<evidence type="ECO:0000259" key="1">
    <source>
        <dbReference type="Pfam" id="PF00586"/>
    </source>
</evidence>
<dbReference type="PANTHER" id="PTHR30270:SF2">
    <property type="entry name" value="HYDROGENASE EXPRESSION_FORMATION PROTEIN"/>
    <property type="match status" value="1"/>
</dbReference>
<dbReference type="AlphaFoldDB" id="X1A478"/>
<dbReference type="InterPro" id="IPR010918">
    <property type="entry name" value="PurM-like_C_dom"/>
</dbReference>
<proteinExistence type="predicted"/>
<comment type="caution">
    <text evidence="3">The sequence shown here is derived from an EMBL/GenBank/DDBJ whole genome shotgun (WGS) entry which is preliminary data.</text>
</comment>
<dbReference type="PANTHER" id="PTHR30270">
    <property type="entry name" value="THIAMINE-MONOPHOSPHATE KINASE"/>
    <property type="match status" value="1"/>
</dbReference>
<feature type="domain" description="PurM-like C-terminal" evidence="2">
    <location>
        <begin position="247"/>
        <end position="335"/>
    </location>
</feature>
<reference evidence="3" key="1">
    <citation type="journal article" date="2014" name="Front. Microbiol.">
        <title>High frequency of phylogenetically diverse reductive dehalogenase-homologous genes in deep subseafloor sedimentary metagenomes.</title>
        <authorList>
            <person name="Kawai M."/>
            <person name="Futagami T."/>
            <person name="Toyoda A."/>
            <person name="Takaki Y."/>
            <person name="Nishi S."/>
            <person name="Hori S."/>
            <person name="Arai W."/>
            <person name="Tsubouchi T."/>
            <person name="Morono Y."/>
            <person name="Uchiyama I."/>
            <person name="Ito T."/>
            <person name="Fujiyama A."/>
            <person name="Inagaki F."/>
            <person name="Takami H."/>
        </authorList>
    </citation>
    <scope>NUCLEOTIDE SEQUENCE</scope>
    <source>
        <strain evidence="3">Expedition CK06-06</strain>
    </source>
</reference>
<dbReference type="InterPro" id="IPR036676">
    <property type="entry name" value="PurM-like_C_sf"/>
</dbReference>
<dbReference type="EMBL" id="BART01007220">
    <property type="protein sequence ID" value="GAG55016.1"/>
    <property type="molecule type" value="Genomic_DNA"/>
</dbReference>
<dbReference type="Pfam" id="PF00586">
    <property type="entry name" value="AIRS"/>
    <property type="match status" value="1"/>
</dbReference>
<dbReference type="SUPFAM" id="SSF55326">
    <property type="entry name" value="PurM N-terminal domain-like"/>
    <property type="match status" value="1"/>
</dbReference>
<dbReference type="SUPFAM" id="SSF56042">
    <property type="entry name" value="PurM C-terminal domain-like"/>
    <property type="match status" value="1"/>
</dbReference>
<organism evidence="3">
    <name type="scientific">marine sediment metagenome</name>
    <dbReference type="NCBI Taxonomy" id="412755"/>
    <lineage>
        <taxon>unclassified sequences</taxon>
        <taxon>metagenomes</taxon>
        <taxon>ecological metagenomes</taxon>
    </lineage>
</organism>
<protein>
    <recommendedName>
        <fullName evidence="4">PurM-like N-terminal domain-containing protein</fullName>
    </recommendedName>
</protein>
<dbReference type="Gene3D" id="3.90.650.10">
    <property type="entry name" value="PurM-like C-terminal domain"/>
    <property type="match status" value="1"/>
</dbReference>
<dbReference type="GO" id="GO:0009228">
    <property type="term" value="P:thiamine biosynthetic process"/>
    <property type="evidence" value="ECO:0007669"/>
    <property type="project" value="InterPro"/>
</dbReference>
<dbReference type="InterPro" id="IPR006283">
    <property type="entry name" value="ThiL-like"/>
</dbReference>
<feature type="non-terminal residue" evidence="3">
    <location>
        <position position="382"/>
    </location>
</feature>
<accession>X1A478</accession>
<dbReference type="InterPro" id="IPR016188">
    <property type="entry name" value="PurM-like_N"/>
</dbReference>
<name>X1A478_9ZZZZ</name>
<evidence type="ECO:0000313" key="3">
    <source>
        <dbReference type="EMBL" id="GAG55016.1"/>
    </source>
</evidence>
<feature type="domain" description="PurM-like N-terminal" evidence="1">
    <location>
        <begin position="124"/>
        <end position="220"/>
    </location>
</feature>
<dbReference type="Gene3D" id="3.30.1330.10">
    <property type="entry name" value="PurM-like, N-terminal domain"/>
    <property type="match status" value="1"/>
</dbReference>